<dbReference type="InParanoid" id="A7F950"/>
<dbReference type="Proteomes" id="UP000001312">
    <property type="component" value="Unassembled WGS sequence"/>
</dbReference>
<dbReference type="AlphaFoldDB" id="A7F950"/>
<sequence>MHANYLKFQSDRDVSTRALSQQVSVKSILRYNQCQKQAVVAGSPYICSSLPMIPSLSWIQEAGMIASEKHFIGNEQEYGRNRLDSN</sequence>
<keyword evidence="2" id="KW-1185">Reference proteome</keyword>
<proteinExistence type="predicted"/>
<accession>A7F950</accession>
<evidence type="ECO:0000313" key="1">
    <source>
        <dbReference type="EMBL" id="EDO00261.1"/>
    </source>
</evidence>
<dbReference type="RefSeq" id="XP_001584848.1">
    <property type="nucleotide sequence ID" value="XM_001584798.1"/>
</dbReference>
<organism evidence="1 2">
    <name type="scientific">Sclerotinia sclerotiorum (strain ATCC 18683 / 1980 / Ss-1)</name>
    <name type="common">White mold</name>
    <name type="synonym">Whetzelinia sclerotiorum</name>
    <dbReference type="NCBI Taxonomy" id="665079"/>
    <lineage>
        <taxon>Eukaryota</taxon>
        <taxon>Fungi</taxon>
        <taxon>Dikarya</taxon>
        <taxon>Ascomycota</taxon>
        <taxon>Pezizomycotina</taxon>
        <taxon>Leotiomycetes</taxon>
        <taxon>Helotiales</taxon>
        <taxon>Sclerotiniaceae</taxon>
        <taxon>Sclerotinia</taxon>
    </lineage>
</organism>
<name>A7F950_SCLS1</name>
<reference evidence="2" key="1">
    <citation type="journal article" date="2011" name="PLoS Genet.">
        <title>Genomic analysis of the necrotrophic fungal pathogens Sclerotinia sclerotiorum and Botrytis cinerea.</title>
        <authorList>
            <person name="Amselem J."/>
            <person name="Cuomo C.A."/>
            <person name="van Kan J.A."/>
            <person name="Viaud M."/>
            <person name="Benito E.P."/>
            <person name="Couloux A."/>
            <person name="Coutinho P.M."/>
            <person name="de Vries R.P."/>
            <person name="Dyer P.S."/>
            <person name="Fillinger S."/>
            <person name="Fournier E."/>
            <person name="Gout L."/>
            <person name="Hahn M."/>
            <person name="Kohn L."/>
            <person name="Lapalu N."/>
            <person name="Plummer K.M."/>
            <person name="Pradier J.M."/>
            <person name="Quevillon E."/>
            <person name="Sharon A."/>
            <person name="Simon A."/>
            <person name="ten Have A."/>
            <person name="Tudzynski B."/>
            <person name="Tudzynski P."/>
            <person name="Wincker P."/>
            <person name="Andrew M."/>
            <person name="Anthouard V."/>
            <person name="Beever R.E."/>
            <person name="Beffa R."/>
            <person name="Benoit I."/>
            <person name="Bouzid O."/>
            <person name="Brault B."/>
            <person name="Chen Z."/>
            <person name="Choquer M."/>
            <person name="Collemare J."/>
            <person name="Cotton P."/>
            <person name="Danchin E.G."/>
            <person name="Da Silva C."/>
            <person name="Gautier A."/>
            <person name="Giraud C."/>
            <person name="Giraud T."/>
            <person name="Gonzalez C."/>
            <person name="Grossetete S."/>
            <person name="Guldener U."/>
            <person name="Henrissat B."/>
            <person name="Howlett B.J."/>
            <person name="Kodira C."/>
            <person name="Kretschmer M."/>
            <person name="Lappartient A."/>
            <person name="Leroch M."/>
            <person name="Levis C."/>
            <person name="Mauceli E."/>
            <person name="Neuveglise C."/>
            <person name="Oeser B."/>
            <person name="Pearson M."/>
            <person name="Poulain J."/>
            <person name="Poussereau N."/>
            <person name="Quesneville H."/>
            <person name="Rascle C."/>
            <person name="Schumacher J."/>
            <person name="Segurens B."/>
            <person name="Sexton A."/>
            <person name="Silva E."/>
            <person name="Sirven C."/>
            <person name="Soanes D.M."/>
            <person name="Talbot N.J."/>
            <person name="Templeton M."/>
            <person name="Yandava C."/>
            <person name="Yarden O."/>
            <person name="Zeng Q."/>
            <person name="Rollins J.A."/>
            <person name="Lebrun M.H."/>
            <person name="Dickman M."/>
        </authorList>
    </citation>
    <scope>NUCLEOTIDE SEQUENCE [LARGE SCALE GENOMIC DNA]</scope>
    <source>
        <strain evidence="2">ATCC 18683 / 1980 / Ss-1</strain>
    </source>
</reference>
<dbReference type="EMBL" id="CH476650">
    <property type="protein sequence ID" value="EDO00261.1"/>
    <property type="molecule type" value="Genomic_DNA"/>
</dbReference>
<dbReference type="GeneID" id="5480971"/>
<dbReference type="KEGG" id="ssl:SS1G_14131"/>
<protein>
    <submittedName>
        <fullName evidence="1">Uncharacterized protein</fullName>
    </submittedName>
</protein>
<gene>
    <name evidence="1" type="ORF">SS1G_14131</name>
</gene>
<evidence type="ECO:0000313" key="2">
    <source>
        <dbReference type="Proteomes" id="UP000001312"/>
    </source>
</evidence>